<comment type="caution">
    <text evidence="2">The sequence shown here is derived from an EMBL/GenBank/DDBJ whole genome shotgun (WGS) entry which is preliminary data.</text>
</comment>
<evidence type="ECO:0000313" key="2">
    <source>
        <dbReference type="EMBL" id="TCO45859.1"/>
    </source>
</evidence>
<keyword evidence="2" id="KW-0808">Transferase</keyword>
<dbReference type="GO" id="GO:0030170">
    <property type="term" value="F:pyridoxal phosphate binding"/>
    <property type="evidence" value="ECO:0007669"/>
    <property type="project" value="TreeGrafter"/>
</dbReference>
<dbReference type="InterPro" id="IPR000653">
    <property type="entry name" value="DegT/StrS_aminotransferase"/>
</dbReference>
<dbReference type="EMBL" id="SLWS01000020">
    <property type="protein sequence ID" value="TCO45859.1"/>
    <property type="molecule type" value="Genomic_DNA"/>
</dbReference>
<gene>
    <name evidence="2" type="ORF">EV192_12045</name>
</gene>
<dbReference type="InterPro" id="IPR015422">
    <property type="entry name" value="PyrdxlP-dep_Trfase_small"/>
</dbReference>
<dbReference type="AlphaFoldDB" id="A0A4R2IPC2"/>
<dbReference type="InterPro" id="IPR015421">
    <property type="entry name" value="PyrdxlP-dep_Trfase_major"/>
</dbReference>
<dbReference type="Proteomes" id="UP000295680">
    <property type="component" value="Unassembled WGS sequence"/>
</dbReference>
<dbReference type="Gene3D" id="3.90.1150.10">
    <property type="entry name" value="Aspartate Aminotransferase, domain 1"/>
    <property type="match status" value="1"/>
</dbReference>
<organism evidence="2 3">
    <name type="scientific">Actinocrispum wychmicini</name>
    <dbReference type="NCBI Taxonomy" id="1213861"/>
    <lineage>
        <taxon>Bacteria</taxon>
        <taxon>Bacillati</taxon>
        <taxon>Actinomycetota</taxon>
        <taxon>Actinomycetes</taxon>
        <taxon>Pseudonocardiales</taxon>
        <taxon>Pseudonocardiaceae</taxon>
        <taxon>Actinocrispum</taxon>
    </lineage>
</organism>
<dbReference type="SUPFAM" id="SSF53383">
    <property type="entry name" value="PLP-dependent transferases"/>
    <property type="match status" value="1"/>
</dbReference>
<comment type="cofactor">
    <cofactor evidence="1">
        <name>pyridoxal 5'-phosphate</name>
        <dbReference type="ChEBI" id="CHEBI:597326"/>
    </cofactor>
</comment>
<reference evidence="2 3" key="1">
    <citation type="submission" date="2019-03" db="EMBL/GenBank/DDBJ databases">
        <title>Genomic Encyclopedia of Type Strains, Phase IV (KMG-IV): sequencing the most valuable type-strain genomes for metagenomic binning, comparative biology and taxonomic classification.</title>
        <authorList>
            <person name="Goeker M."/>
        </authorList>
    </citation>
    <scope>NUCLEOTIDE SEQUENCE [LARGE SCALE GENOMIC DNA]</scope>
    <source>
        <strain evidence="2 3">DSM 45934</strain>
    </source>
</reference>
<dbReference type="GO" id="GO:0000271">
    <property type="term" value="P:polysaccharide biosynthetic process"/>
    <property type="evidence" value="ECO:0007669"/>
    <property type="project" value="TreeGrafter"/>
</dbReference>
<proteinExistence type="predicted"/>
<dbReference type="PANTHER" id="PTHR30244">
    <property type="entry name" value="TRANSAMINASE"/>
    <property type="match status" value="1"/>
</dbReference>
<evidence type="ECO:0000313" key="3">
    <source>
        <dbReference type="Proteomes" id="UP000295680"/>
    </source>
</evidence>
<protein>
    <submittedName>
        <fullName evidence="2">DegT/DnrJ/EryC1/StrS aminotransferase family protein</fullName>
    </submittedName>
</protein>
<keyword evidence="3" id="KW-1185">Reference proteome</keyword>
<dbReference type="PANTHER" id="PTHR30244:SF34">
    <property type="entry name" value="DTDP-4-AMINO-4,6-DIDEOXYGALACTOSE TRANSAMINASE"/>
    <property type="match status" value="1"/>
</dbReference>
<dbReference type="Gene3D" id="3.40.640.10">
    <property type="entry name" value="Type I PLP-dependent aspartate aminotransferase-like (Major domain)"/>
    <property type="match status" value="1"/>
</dbReference>
<keyword evidence="2" id="KW-0032">Aminotransferase</keyword>
<sequence length="197" mass="21467">MSTFSFHANKAVTTGEGGSASTNDAELAATMRLLVNHGMTPEEPYVHRILGRKFRMTNLVAAVGVGQVQRWDDLVAARLRVSERYRELLPDACSGPACAPWARRSCWLHTIRVPRRTAVVDRLRGAGIDARPIWPALDRQPVLAHVSGNFPVAHAIAGAAMWLPTYGQLRDDKIQYIAEHVTAAVTDVGPGEALSHA</sequence>
<dbReference type="GO" id="GO:0008483">
    <property type="term" value="F:transaminase activity"/>
    <property type="evidence" value="ECO:0007669"/>
    <property type="project" value="UniProtKB-KW"/>
</dbReference>
<evidence type="ECO:0000256" key="1">
    <source>
        <dbReference type="ARBA" id="ARBA00001933"/>
    </source>
</evidence>
<dbReference type="InterPro" id="IPR015424">
    <property type="entry name" value="PyrdxlP-dep_Trfase"/>
</dbReference>
<name>A0A4R2IPC2_9PSEU</name>
<dbReference type="Pfam" id="PF01041">
    <property type="entry name" value="DegT_DnrJ_EryC1"/>
    <property type="match status" value="1"/>
</dbReference>
<accession>A0A4R2IPC2</accession>